<evidence type="ECO:0000313" key="8">
    <source>
        <dbReference type="Proteomes" id="UP001310890"/>
    </source>
</evidence>
<dbReference type="GO" id="GO:0005737">
    <property type="term" value="C:cytoplasm"/>
    <property type="evidence" value="ECO:0007669"/>
    <property type="project" value="TreeGrafter"/>
</dbReference>
<protein>
    <submittedName>
        <fullName evidence="7">Uncharacterized protein</fullName>
    </submittedName>
</protein>
<dbReference type="GO" id="GO:0030170">
    <property type="term" value="F:pyridoxal phosphate binding"/>
    <property type="evidence" value="ECO:0007669"/>
    <property type="project" value="InterPro"/>
</dbReference>
<dbReference type="SUPFAM" id="SSF53383">
    <property type="entry name" value="PLP-dependent transferases"/>
    <property type="match status" value="1"/>
</dbReference>
<proteinExistence type="inferred from homology"/>
<accession>A0AAN7YM22</accession>
<reference evidence="7" key="1">
    <citation type="submission" date="2023-08" db="EMBL/GenBank/DDBJ databases">
        <title>Black Yeasts Isolated from many extreme environments.</title>
        <authorList>
            <person name="Coleine C."/>
            <person name="Stajich J.E."/>
            <person name="Selbmann L."/>
        </authorList>
    </citation>
    <scope>NUCLEOTIDE SEQUENCE</scope>
    <source>
        <strain evidence="7">CCFEE 5401</strain>
    </source>
</reference>
<dbReference type="InterPro" id="IPR010977">
    <property type="entry name" value="Aromatic_deC"/>
</dbReference>
<dbReference type="EMBL" id="JAVRRL010000081">
    <property type="protein sequence ID" value="KAK5108645.1"/>
    <property type="molecule type" value="Genomic_DNA"/>
</dbReference>
<evidence type="ECO:0000256" key="1">
    <source>
        <dbReference type="ARBA" id="ARBA00001933"/>
    </source>
</evidence>
<dbReference type="InterPro" id="IPR015421">
    <property type="entry name" value="PyrdxlP-dep_Trfase_major"/>
</dbReference>
<evidence type="ECO:0000256" key="5">
    <source>
        <dbReference type="PIRSR" id="PIRSR602129-50"/>
    </source>
</evidence>
<sequence>MTTPSPPRSSPGVLPSVDAIQVARSSLLKTLPGEGLGAEHIEAHLRNDIVPGLNRPSESSHYYGFVIGGVAPAARTADYLVTETDQNVGVHLPKETIATEVEDRALHMVCELLDLHPRDWPHRTFTTGATASNVLGLAVGREHIIQKVAAHSSSVGRAISVADIGLHKAMKWAGISDVHILTTVAHSSLRKAASIVGLGRSAVIDVGRPDQPHRFDLSYLRDLLSTADTASIVVVSCAEINTGFFATDGADMVKIRALCDQYGAWLHVDAAFGLLARALPQTKDYASLNAGVAGLQLADSITGDAHKLLNVPYDCGIFLSRYLATGVNVFQNTNAAYLKPASSETTTSTARDIPSPLNIGIENSRRFRALPVYASLTAYGRIWYRDMLERQIRLARCIAESILESNEFVLLPNDIKMTRAERLGRVYIIVLFRAKDDSLNDALVQRINGSRKIYVSGTQWDGKPAARFAIATWKVDVERDLPVIKEELTNAVRRAV</sequence>
<dbReference type="AlphaFoldDB" id="A0AAN7YM22"/>
<dbReference type="Pfam" id="PF00282">
    <property type="entry name" value="Pyridoxal_deC"/>
    <property type="match status" value="1"/>
</dbReference>
<evidence type="ECO:0000256" key="2">
    <source>
        <dbReference type="ARBA" id="ARBA00009533"/>
    </source>
</evidence>
<name>A0AAN7YM22_9PEZI</name>
<dbReference type="PANTHER" id="PTHR11999">
    <property type="entry name" value="GROUP II PYRIDOXAL-5-PHOSPHATE DECARBOXYLASE"/>
    <property type="match status" value="1"/>
</dbReference>
<comment type="similarity">
    <text evidence="2 6">Belongs to the group II decarboxylase family.</text>
</comment>
<comment type="cofactor">
    <cofactor evidence="1 5 6">
        <name>pyridoxal 5'-phosphate</name>
        <dbReference type="ChEBI" id="CHEBI:597326"/>
    </cofactor>
</comment>
<keyword evidence="3 5" id="KW-0663">Pyridoxal phosphate</keyword>
<evidence type="ECO:0000256" key="3">
    <source>
        <dbReference type="ARBA" id="ARBA00022898"/>
    </source>
</evidence>
<evidence type="ECO:0000256" key="4">
    <source>
        <dbReference type="ARBA" id="ARBA00023239"/>
    </source>
</evidence>
<dbReference type="Gene3D" id="3.90.1150.10">
    <property type="entry name" value="Aspartate Aminotransferase, domain 1"/>
    <property type="match status" value="1"/>
</dbReference>
<evidence type="ECO:0000313" key="7">
    <source>
        <dbReference type="EMBL" id="KAK5108645.1"/>
    </source>
</evidence>
<feature type="modified residue" description="N6-(pyridoxal phosphate)lysine" evidence="5">
    <location>
        <position position="307"/>
    </location>
</feature>
<dbReference type="PANTHER" id="PTHR11999:SF165">
    <property type="entry name" value="DECARBOXYLASE, PUTATIVE (AFU_ORTHOLOGUE AFUA_2G04980)-RELATED"/>
    <property type="match status" value="1"/>
</dbReference>
<comment type="caution">
    <text evidence="7">The sequence shown here is derived from an EMBL/GenBank/DDBJ whole genome shotgun (WGS) entry which is preliminary data.</text>
</comment>
<dbReference type="InterPro" id="IPR015422">
    <property type="entry name" value="PyrdxlP-dep_Trfase_small"/>
</dbReference>
<dbReference type="InterPro" id="IPR002129">
    <property type="entry name" value="PyrdxlP-dep_de-COase"/>
</dbReference>
<dbReference type="Proteomes" id="UP001310890">
    <property type="component" value="Unassembled WGS sequence"/>
</dbReference>
<evidence type="ECO:0000256" key="6">
    <source>
        <dbReference type="RuleBase" id="RU000382"/>
    </source>
</evidence>
<gene>
    <name evidence="7" type="ORF">LTR62_008136</name>
</gene>
<dbReference type="GO" id="GO:0019752">
    <property type="term" value="P:carboxylic acid metabolic process"/>
    <property type="evidence" value="ECO:0007669"/>
    <property type="project" value="InterPro"/>
</dbReference>
<dbReference type="InterPro" id="IPR015424">
    <property type="entry name" value="PyrdxlP-dep_Trfase"/>
</dbReference>
<organism evidence="7 8">
    <name type="scientific">Meristemomyces frigidus</name>
    <dbReference type="NCBI Taxonomy" id="1508187"/>
    <lineage>
        <taxon>Eukaryota</taxon>
        <taxon>Fungi</taxon>
        <taxon>Dikarya</taxon>
        <taxon>Ascomycota</taxon>
        <taxon>Pezizomycotina</taxon>
        <taxon>Dothideomycetes</taxon>
        <taxon>Dothideomycetidae</taxon>
        <taxon>Mycosphaerellales</taxon>
        <taxon>Teratosphaeriaceae</taxon>
        <taxon>Meristemomyces</taxon>
    </lineage>
</organism>
<dbReference type="GO" id="GO:0016831">
    <property type="term" value="F:carboxy-lyase activity"/>
    <property type="evidence" value="ECO:0007669"/>
    <property type="project" value="TreeGrafter"/>
</dbReference>
<dbReference type="Gene3D" id="3.40.640.10">
    <property type="entry name" value="Type I PLP-dependent aspartate aminotransferase-like (Major domain)"/>
    <property type="match status" value="1"/>
</dbReference>
<keyword evidence="4 6" id="KW-0456">Lyase</keyword>